<comment type="caution">
    <text evidence="3">The sequence shown here is derived from an EMBL/GenBank/DDBJ whole genome shotgun (WGS) entry which is preliminary data.</text>
</comment>
<feature type="compositionally biased region" description="Low complexity" evidence="1">
    <location>
        <begin position="29"/>
        <end position="42"/>
    </location>
</feature>
<feature type="domain" description="VWFA" evidence="2">
    <location>
        <begin position="139"/>
        <end position="350"/>
    </location>
</feature>
<protein>
    <submittedName>
        <fullName evidence="3">54b68b52-e71b-4543-b22c-a023d88c7cb6</fullName>
    </submittedName>
</protein>
<proteinExistence type="predicted"/>
<dbReference type="InterPro" id="IPR002035">
    <property type="entry name" value="VWF_A"/>
</dbReference>
<feature type="compositionally biased region" description="Low complexity" evidence="1">
    <location>
        <begin position="77"/>
        <end position="88"/>
    </location>
</feature>
<dbReference type="PROSITE" id="PS50234">
    <property type="entry name" value="VWFA"/>
    <property type="match status" value="1"/>
</dbReference>
<name>A0A8H2VLK0_9HELO</name>
<feature type="region of interest" description="Disordered" evidence="1">
    <location>
        <begin position="1"/>
        <end position="57"/>
    </location>
</feature>
<feature type="region of interest" description="Disordered" evidence="1">
    <location>
        <begin position="77"/>
        <end position="128"/>
    </location>
</feature>
<dbReference type="Gene3D" id="3.40.50.410">
    <property type="entry name" value="von Willebrand factor, type A domain"/>
    <property type="match status" value="1"/>
</dbReference>
<dbReference type="PANTHER" id="PTHR34706:SF1">
    <property type="entry name" value="VWFA DOMAIN-CONTAINING PROTEIN"/>
    <property type="match status" value="1"/>
</dbReference>
<dbReference type="AlphaFoldDB" id="A0A8H2VLK0"/>
<organism evidence="3 4">
    <name type="scientific">Sclerotinia trifoliorum</name>
    <dbReference type="NCBI Taxonomy" id="28548"/>
    <lineage>
        <taxon>Eukaryota</taxon>
        <taxon>Fungi</taxon>
        <taxon>Dikarya</taxon>
        <taxon>Ascomycota</taxon>
        <taxon>Pezizomycotina</taxon>
        <taxon>Leotiomycetes</taxon>
        <taxon>Helotiales</taxon>
        <taxon>Sclerotiniaceae</taxon>
        <taxon>Sclerotinia</taxon>
    </lineage>
</organism>
<accession>A0A8H2VLK0</accession>
<dbReference type="EMBL" id="CAJHIA010000002">
    <property type="protein sequence ID" value="CAD6439547.1"/>
    <property type="molecule type" value="Genomic_DNA"/>
</dbReference>
<dbReference type="PANTHER" id="PTHR34706">
    <property type="entry name" value="SLR1338 PROTEIN"/>
    <property type="match status" value="1"/>
</dbReference>
<sequence>MSFNSHNDGKSIKRKTGLFGSIRDKLGRSKSPASSSPSSFSKGIPENAAPPAYTSTSPTSYNDAPAFYNNAAAANNTTSTSESYSPTPQNYCPTPQNYSPTSHSNNFASQQTSTVPQTIQTTPPHDLDSSPYALLSTFDTVLLIDDSGSMEWGSKPTPWKQVFSALQTIAPIITSYDADGIDVYFMNHKSRHMGNPSKGVAPTGYYNIQNAASVEEVWTIVNSPQGITPTGNRIKDILSPYMKRLKEEMRAGRNVKPLILIVITDGDPSDDPESEIVKVARQLDALDAPLTQVGIQFFQVGQVPQAKRALEDLDDALEHKYKIRDMVDTVTWNGRNSEAGLSGEGIVKAVLGSVIKRLDNKPASGEYKRS</sequence>
<evidence type="ECO:0000313" key="4">
    <source>
        <dbReference type="Proteomes" id="UP000624404"/>
    </source>
</evidence>
<dbReference type="OrthoDB" id="2142040at2759"/>
<dbReference type="Proteomes" id="UP000624404">
    <property type="component" value="Unassembled WGS sequence"/>
</dbReference>
<dbReference type="InterPro" id="IPR036465">
    <property type="entry name" value="vWFA_dom_sf"/>
</dbReference>
<evidence type="ECO:0000259" key="2">
    <source>
        <dbReference type="PROSITE" id="PS50234"/>
    </source>
</evidence>
<dbReference type="Pfam" id="PF00092">
    <property type="entry name" value="VWA"/>
    <property type="match status" value="1"/>
</dbReference>
<evidence type="ECO:0000313" key="3">
    <source>
        <dbReference type="EMBL" id="CAD6439547.1"/>
    </source>
</evidence>
<reference evidence="3" key="1">
    <citation type="submission" date="2020-10" db="EMBL/GenBank/DDBJ databases">
        <authorList>
            <person name="Kusch S."/>
        </authorList>
    </citation>
    <scope>NUCLEOTIDE SEQUENCE</scope>
    <source>
        <strain evidence="3">SwB9</strain>
    </source>
</reference>
<feature type="compositionally biased region" description="Polar residues" evidence="1">
    <location>
        <begin position="89"/>
        <end position="123"/>
    </location>
</feature>
<keyword evidence="4" id="KW-1185">Reference proteome</keyword>
<evidence type="ECO:0000256" key="1">
    <source>
        <dbReference type="SAM" id="MobiDB-lite"/>
    </source>
</evidence>
<gene>
    <name evidence="3" type="ORF">SCLTRI_LOCUS269</name>
</gene>
<dbReference type="SUPFAM" id="SSF53300">
    <property type="entry name" value="vWA-like"/>
    <property type="match status" value="1"/>
</dbReference>